<keyword evidence="1" id="KW-1133">Transmembrane helix</keyword>
<dbReference type="RefSeq" id="WP_380702028.1">
    <property type="nucleotide sequence ID" value="NZ_JBHSAP010000007.1"/>
</dbReference>
<dbReference type="Proteomes" id="UP001595843">
    <property type="component" value="Unassembled WGS sequence"/>
</dbReference>
<gene>
    <name evidence="2" type="ORF">ACFOUO_03060</name>
</gene>
<evidence type="ECO:0000313" key="3">
    <source>
        <dbReference type="Proteomes" id="UP001595843"/>
    </source>
</evidence>
<keyword evidence="1" id="KW-0812">Transmembrane</keyword>
<evidence type="ECO:0008006" key="4">
    <source>
        <dbReference type="Google" id="ProtNLM"/>
    </source>
</evidence>
<feature type="transmembrane region" description="Helical" evidence="1">
    <location>
        <begin position="12"/>
        <end position="33"/>
    </location>
</feature>
<dbReference type="EMBL" id="JBHSAP010000007">
    <property type="protein sequence ID" value="MFC4075782.1"/>
    <property type="molecule type" value="Genomic_DNA"/>
</dbReference>
<evidence type="ECO:0000313" key="2">
    <source>
        <dbReference type="EMBL" id="MFC4075782.1"/>
    </source>
</evidence>
<protein>
    <recommendedName>
        <fullName evidence="4">Sporulation protein</fullName>
    </recommendedName>
</protein>
<accession>A0ABV8JA77</accession>
<organism evidence="2 3">
    <name type="scientific">Salinithrix halophila</name>
    <dbReference type="NCBI Taxonomy" id="1485204"/>
    <lineage>
        <taxon>Bacteria</taxon>
        <taxon>Bacillati</taxon>
        <taxon>Bacillota</taxon>
        <taxon>Bacilli</taxon>
        <taxon>Bacillales</taxon>
        <taxon>Thermoactinomycetaceae</taxon>
        <taxon>Salinithrix</taxon>
    </lineage>
</organism>
<evidence type="ECO:0000256" key="1">
    <source>
        <dbReference type="SAM" id="Phobius"/>
    </source>
</evidence>
<proteinExistence type="predicted"/>
<comment type="caution">
    <text evidence="2">The sequence shown here is derived from an EMBL/GenBank/DDBJ whole genome shotgun (WGS) entry which is preliminary data.</text>
</comment>
<keyword evidence="1" id="KW-0472">Membrane</keyword>
<reference evidence="3" key="1">
    <citation type="journal article" date="2019" name="Int. J. Syst. Evol. Microbiol.">
        <title>The Global Catalogue of Microorganisms (GCM) 10K type strain sequencing project: providing services to taxonomists for standard genome sequencing and annotation.</title>
        <authorList>
            <consortium name="The Broad Institute Genomics Platform"/>
            <consortium name="The Broad Institute Genome Sequencing Center for Infectious Disease"/>
            <person name="Wu L."/>
            <person name="Ma J."/>
        </authorList>
    </citation>
    <scope>NUCLEOTIDE SEQUENCE [LARGE SCALE GENOMIC DNA]</scope>
    <source>
        <strain evidence="3">IBRC-M 10813</strain>
    </source>
</reference>
<name>A0ABV8JA77_9BACL</name>
<sequence length="177" mass="20764">MPQQRKGFRYLRLLVAFFFGILAGSIIMTFLFGEKLESLYLERETLYYEHNRKIKKIQLLQQDLDKHAEQDARRQQSAEYIEQIQVEIDSSEKFNQDKIKTEVESILKPFLNKSVHWVSNDPAVLDTMLKNRVVKLPGKNTSPLQLQLKYLAFINSELKVWVIARESSDKDVSLDTQ</sequence>
<keyword evidence="3" id="KW-1185">Reference proteome</keyword>